<keyword evidence="2 5" id="KW-0812">Transmembrane</keyword>
<dbReference type="PANTHER" id="PTHR36926">
    <property type="entry name" value="COLICIN V PRODUCTION PROTEIN"/>
    <property type="match status" value="1"/>
</dbReference>
<comment type="caution">
    <text evidence="6">The sequence shown here is derived from an EMBL/GenBank/DDBJ whole genome shotgun (WGS) entry which is preliminary data.</text>
</comment>
<reference evidence="6 7" key="1">
    <citation type="submission" date="2015-11" db="EMBL/GenBank/DDBJ databases">
        <title>Genomic analysis of 38 Legionella species identifies large and diverse effector repertoires.</title>
        <authorList>
            <person name="Burstein D."/>
            <person name="Amaro F."/>
            <person name="Zusman T."/>
            <person name="Lifshitz Z."/>
            <person name="Cohen O."/>
            <person name="Gilbert J.A."/>
            <person name="Pupko T."/>
            <person name="Shuman H.A."/>
            <person name="Segal G."/>
        </authorList>
    </citation>
    <scope>NUCLEOTIDE SEQUENCE [LARGE SCALE GENOMIC DNA]</scope>
    <source>
        <strain evidence="6 7">Mt.St.Helens-9</strain>
    </source>
</reference>
<evidence type="ECO:0000313" key="7">
    <source>
        <dbReference type="Proteomes" id="UP000054877"/>
    </source>
</evidence>
<dbReference type="RefSeq" id="WP_058483549.1">
    <property type="nucleotide sequence ID" value="NZ_CAAAII010000001.1"/>
</dbReference>
<keyword evidence="4 5" id="KW-0472">Membrane</keyword>
<dbReference type="PANTHER" id="PTHR36926:SF1">
    <property type="entry name" value="COLICIN V PRODUCTION PROTEIN"/>
    <property type="match status" value="1"/>
</dbReference>
<dbReference type="AlphaFoldDB" id="A0A0W0Z4Q3"/>
<feature type="transmembrane region" description="Helical" evidence="5">
    <location>
        <begin position="102"/>
        <end position="123"/>
    </location>
</feature>
<dbReference type="PATRIC" id="fig|452.5.peg.1804"/>
<keyword evidence="3 5" id="KW-1133">Transmembrane helix</keyword>
<dbReference type="EMBL" id="LNYX01000014">
    <property type="protein sequence ID" value="KTD64124.1"/>
    <property type="molecule type" value="Genomic_DNA"/>
</dbReference>
<keyword evidence="7" id="KW-1185">Reference proteome</keyword>
<gene>
    <name evidence="6" type="primary">dedE</name>
    <name evidence="6" type="ORF">Lspi_1643</name>
</gene>
<feature type="transmembrane region" description="Helical" evidence="5">
    <location>
        <begin position="6"/>
        <end position="23"/>
    </location>
</feature>
<dbReference type="InterPro" id="IPR052719">
    <property type="entry name" value="CvpA-like"/>
</dbReference>
<comment type="subcellular location">
    <subcellularLocation>
        <location evidence="1">Membrane</location>
        <topology evidence="1">Multi-pass membrane protein</topology>
    </subcellularLocation>
</comment>
<dbReference type="GO" id="GO:0009403">
    <property type="term" value="P:toxin biosynthetic process"/>
    <property type="evidence" value="ECO:0007669"/>
    <property type="project" value="InterPro"/>
</dbReference>
<organism evidence="6 7">
    <name type="scientific">Legionella spiritensis</name>
    <dbReference type="NCBI Taxonomy" id="452"/>
    <lineage>
        <taxon>Bacteria</taxon>
        <taxon>Pseudomonadati</taxon>
        <taxon>Pseudomonadota</taxon>
        <taxon>Gammaproteobacteria</taxon>
        <taxon>Legionellales</taxon>
        <taxon>Legionellaceae</taxon>
        <taxon>Legionella</taxon>
    </lineage>
</organism>
<dbReference type="OrthoDB" id="9810601at2"/>
<dbReference type="GO" id="GO:0016020">
    <property type="term" value="C:membrane"/>
    <property type="evidence" value="ECO:0007669"/>
    <property type="project" value="UniProtKB-SubCell"/>
</dbReference>
<protein>
    <submittedName>
        <fullName evidence="6">Colicin V</fullName>
    </submittedName>
</protein>
<evidence type="ECO:0000256" key="1">
    <source>
        <dbReference type="ARBA" id="ARBA00004141"/>
    </source>
</evidence>
<feature type="transmembrane region" description="Helical" evidence="5">
    <location>
        <begin position="67"/>
        <end position="90"/>
    </location>
</feature>
<sequence length="182" mass="20580">MQWYWVDLAIAAIIALSVLTGLIRGFVKELIALCIWILALWLAYRCNDMLNPWLQPYIQDNTVRKGAGFVLILMATLLVGAIINAIFSFIMKRTGLSGTDRMLGMAFGFIRGVFIVSLIILVVQMTSMPHEEYSRNSRLYSSFNPVVHWLNGLVPEFIKQAQIIDKQNGIIDISDQNDLELS</sequence>
<evidence type="ECO:0000313" key="6">
    <source>
        <dbReference type="EMBL" id="KTD64124.1"/>
    </source>
</evidence>
<evidence type="ECO:0000256" key="2">
    <source>
        <dbReference type="ARBA" id="ARBA00022692"/>
    </source>
</evidence>
<evidence type="ECO:0000256" key="5">
    <source>
        <dbReference type="SAM" id="Phobius"/>
    </source>
</evidence>
<evidence type="ECO:0000256" key="4">
    <source>
        <dbReference type="ARBA" id="ARBA00023136"/>
    </source>
</evidence>
<name>A0A0W0Z4Q3_LEGSP</name>
<dbReference type="Proteomes" id="UP000054877">
    <property type="component" value="Unassembled WGS sequence"/>
</dbReference>
<evidence type="ECO:0000256" key="3">
    <source>
        <dbReference type="ARBA" id="ARBA00022989"/>
    </source>
</evidence>
<accession>A0A0W0Z4Q3</accession>
<dbReference type="STRING" id="452.Lspi_1643"/>
<dbReference type="InterPro" id="IPR003825">
    <property type="entry name" value="Colicin-V_CvpA"/>
</dbReference>
<proteinExistence type="predicted"/>
<dbReference type="Pfam" id="PF02674">
    <property type="entry name" value="Colicin_V"/>
    <property type="match status" value="1"/>
</dbReference>